<evidence type="ECO:0000313" key="3">
    <source>
        <dbReference type="Proteomes" id="UP000251213"/>
    </source>
</evidence>
<dbReference type="PANTHER" id="PTHR37305:SF1">
    <property type="entry name" value="MEMBRANE PROTEIN"/>
    <property type="match status" value="1"/>
</dbReference>
<feature type="transmembrane region" description="Helical" evidence="1">
    <location>
        <begin position="17"/>
        <end position="38"/>
    </location>
</feature>
<keyword evidence="1" id="KW-0472">Membrane</keyword>
<reference evidence="2 3" key="2">
    <citation type="submission" date="2018-06" db="EMBL/GenBank/DDBJ databases">
        <authorList>
            <person name="Zhirakovskaya E."/>
        </authorList>
    </citation>
    <scope>NUCLEOTIDE SEQUENCE [LARGE SCALE GENOMIC DNA]</scope>
    <source>
        <strain evidence="2 3">FBKL4.011</strain>
    </source>
</reference>
<dbReference type="Proteomes" id="UP000251213">
    <property type="component" value="Unassembled WGS sequence"/>
</dbReference>
<protein>
    <submittedName>
        <fullName evidence="2">MrsE</fullName>
    </submittedName>
</protein>
<accession>A0A364K3K1</accession>
<evidence type="ECO:0000313" key="2">
    <source>
        <dbReference type="EMBL" id="RAL23421.1"/>
    </source>
</evidence>
<comment type="caution">
    <text evidence="2">The sequence shown here is derived from an EMBL/GenBank/DDBJ whole genome shotgun (WGS) entry which is preliminary data.</text>
</comment>
<keyword evidence="1" id="KW-1133">Transmembrane helix</keyword>
<feature type="transmembrane region" description="Helical" evidence="1">
    <location>
        <begin position="170"/>
        <end position="190"/>
    </location>
</feature>
<dbReference type="EMBL" id="QJKK01000006">
    <property type="protein sequence ID" value="RAL23421.1"/>
    <property type="molecule type" value="Genomic_DNA"/>
</dbReference>
<reference evidence="2 3" key="1">
    <citation type="submission" date="2018-06" db="EMBL/GenBank/DDBJ databases">
        <title>Thermoflavimicrobium daqus sp. nov., a thermophilic microbe isolated from Moutai-flavour Daqu.</title>
        <authorList>
            <person name="Wang X."/>
            <person name="Zhou H."/>
        </authorList>
    </citation>
    <scope>NUCLEOTIDE SEQUENCE [LARGE SCALE GENOMIC DNA]</scope>
    <source>
        <strain evidence="2 3">FBKL4.011</strain>
    </source>
</reference>
<organism evidence="2 3">
    <name type="scientific">Thermoflavimicrobium daqui</name>
    <dbReference type="NCBI Taxonomy" id="2137476"/>
    <lineage>
        <taxon>Bacteria</taxon>
        <taxon>Bacillati</taxon>
        <taxon>Bacillota</taxon>
        <taxon>Bacilli</taxon>
        <taxon>Bacillales</taxon>
        <taxon>Thermoactinomycetaceae</taxon>
        <taxon>Thermoflavimicrobium</taxon>
    </lineage>
</organism>
<name>A0A364K3K1_9BACL</name>
<dbReference type="Pfam" id="PF12730">
    <property type="entry name" value="ABC2_membrane_4"/>
    <property type="match status" value="1"/>
</dbReference>
<proteinExistence type="predicted"/>
<feature type="transmembrane region" description="Helical" evidence="1">
    <location>
        <begin position="218"/>
        <end position="238"/>
    </location>
</feature>
<evidence type="ECO:0000256" key="1">
    <source>
        <dbReference type="SAM" id="Phobius"/>
    </source>
</evidence>
<gene>
    <name evidence="2" type="ORF">DL897_12105</name>
</gene>
<feature type="transmembrane region" description="Helical" evidence="1">
    <location>
        <begin position="106"/>
        <end position="125"/>
    </location>
</feature>
<dbReference type="PANTHER" id="PTHR37305">
    <property type="entry name" value="INTEGRAL MEMBRANE PROTEIN-RELATED"/>
    <property type="match status" value="1"/>
</dbReference>
<sequence>MIKLFAVEWIKIRRLKIWILMLIGPLLGILFGISNYFGNYEVFMGPGDNGWIEAWTQLQIFYGPLILPILTGIYSALICRSEHIGGGWKQLLALPIKRSQVYLSKLTLVFVLLAFTQLLMVVLYIPAGLITGIPGELPWLDLLKFAMLGCIASLPLATIQMIVSTHWRSFGVPLAINIGFAIPAFILSYTKYGQYYPWALPNLAMSPADEAPIQSYPVFYGIVISVFIIALFIGLRVFTKKDMHS</sequence>
<dbReference type="AlphaFoldDB" id="A0A364K3K1"/>
<feature type="transmembrane region" description="Helical" evidence="1">
    <location>
        <begin position="145"/>
        <end position="163"/>
    </location>
</feature>
<dbReference type="RefSeq" id="WP_113659404.1">
    <property type="nucleotide sequence ID" value="NZ_KZ845668.1"/>
</dbReference>
<keyword evidence="1" id="KW-0812">Transmembrane</keyword>
<feature type="transmembrane region" description="Helical" evidence="1">
    <location>
        <begin position="58"/>
        <end position="79"/>
    </location>
</feature>
<keyword evidence="3" id="KW-1185">Reference proteome</keyword>
<dbReference type="OrthoDB" id="9781996at2"/>
<dbReference type="CDD" id="cd21809">
    <property type="entry name" value="ABC-2_lan_permease-like"/>
    <property type="match status" value="1"/>
</dbReference>